<feature type="transmembrane region" description="Helical" evidence="1">
    <location>
        <begin position="401"/>
        <end position="419"/>
    </location>
</feature>
<evidence type="ECO:0000256" key="1">
    <source>
        <dbReference type="SAM" id="Phobius"/>
    </source>
</evidence>
<feature type="transmembrane region" description="Helical" evidence="1">
    <location>
        <begin position="333"/>
        <end position="366"/>
    </location>
</feature>
<feature type="transmembrane region" description="Helical" evidence="1">
    <location>
        <begin position="372"/>
        <end position="389"/>
    </location>
</feature>
<dbReference type="AlphaFoldDB" id="L0KCL5"/>
<dbReference type="HOGENOM" id="CLU_015767_1_2_9"/>
<dbReference type="InterPro" id="IPR011621">
    <property type="entry name" value="Metal-dep_PHydrolase_7TM_intra"/>
</dbReference>
<evidence type="ECO:0000313" key="3">
    <source>
        <dbReference type="EMBL" id="AGB41798.1"/>
    </source>
</evidence>
<dbReference type="OrthoDB" id="9806952at2"/>
<dbReference type="PANTHER" id="PTHR36442">
    <property type="entry name" value="CYCLIC-DI-AMP PHOSPHODIESTERASE PGPH"/>
    <property type="match status" value="1"/>
</dbReference>
<dbReference type="STRING" id="748449.Halha_1887"/>
<dbReference type="InterPro" id="IPR006674">
    <property type="entry name" value="HD_domain"/>
</dbReference>
<dbReference type="InterPro" id="IPR003607">
    <property type="entry name" value="HD/PDEase_dom"/>
</dbReference>
<evidence type="ECO:0000313" key="4">
    <source>
        <dbReference type="Proteomes" id="UP000010880"/>
    </source>
</evidence>
<dbReference type="Proteomes" id="UP000010880">
    <property type="component" value="Chromosome"/>
</dbReference>
<keyword evidence="1" id="KW-0812">Transmembrane</keyword>
<dbReference type="Pfam" id="PF07697">
    <property type="entry name" value="7TMR-HDED"/>
    <property type="match status" value="1"/>
</dbReference>
<dbReference type="CDD" id="cd00077">
    <property type="entry name" value="HDc"/>
    <property type="match status" value="1"/>
</dbReference>
<dbReference type="SMART" id="SM00471">
    <property type="entry name" value="HDc"/>
    <property type="match status" value="1"/>
</dbReference>
<dbReference type="RefSeq" id="WP_015327514.1">
    <property type="nucleotide sequence ID" value="NC_019978.1"/>
</dbReference>
<feature type="transmembrane region" description="Helical" evidence="1">
    <location>
        <begin position="27"/>
        <end position="46"/>
    </location>
</feature>
<feature type="transmembrane region" description="Helical" evidence="1">
    <location>
        <begin position="306"/>
        <end position="326"/>
    </location>
</feature>
<dbReference type="Pfam" id="PF01966">
    <property type="entry name" value="HD"/>
    <property type="match status" value="1"/>
</dbReference>
<dbReference type="InterPro" id="IPR052722">
    <property type="entry name" value="PgpH_phosphodiesterase"/>
</dbReference>
<keyword evidence="1" id="KW-1133">Transmembrane helix</keyword>
<feature type="transmembrane region" description="Helical" evidence="1">
    <location>
        <begin position="274"/>
        <end position="294"/>
    </location>
</feature>
<dbReference type="SUPFAM" id="SSF109604">
    <property type="entry name" value="HD-domain/PDEase-like"/>
    <property type="match status" value="1"/>
</dbReference>
<evidence type="ECO:0000259" key="2">
    <source>
        <dbReference type="PROSITE" id="PS51831"/>
    </source>
</evidence>
<name>L0KCL5_HALHC</name>
<keyword evidence="4" id="KW-1185">Reference proteome</keyword>
<dbReference type="PATRIC" id="fig|748449.3.peg.1817"/>
<organism evidence="3 4">
    <name type="scientific">Halobacteroides halobius (strain ATCC 35273 / DSM 5150 / MD-1)</name>
    <dbReference type="NCBI Taxonomy" id="748449"/>
    <lineage>
        <taxon>Bacteria</taxon>
        <taxon>Bacillati</taxon>
        <taxon>Bacillota</taxon>
        <taxon>Clostridia</taxon>
        <taxon>Halanaerobiales</taxon>
        <taxon>Halobacteroidaceae</taxon>
        <taxon>Halobacteroides</taxon>
    </lineage>
</organism>
<feature type="domain" description="HD" evidence="2">
    <location>
        <begin position="486"/>
        <end position="630"/>
    </location>
</feature>
<protein>
    <submittedName>
        <fullName evidence="3">Putative domain HDIG-containing protein</fullName>
    </submittedName>
</protein>
<dbReference type="KEGG" id="hhl:Halha_1887"/>
<dbReference type="InterPro" id="IPR011624">
    <property type="entry name" value="Metal-dep_PHydrolase_7TM_extra"/>
</dbReference>
<dbReference type="Gene3D" id="1.10.3210.10">
    <property type="entry name" value="Hypothetical protein af1432"/>
    <property type="match status" value="1"/>
</dbReference>
<dbReference type="PROSITE" id="PS51831">
    <property type="entry name" value="HD"/>
    <property type="match status" value="1"/>
</dbReference>
<dbReference type="Pfam" id="PF07698">
    <property type="entry name" value="7TM-7TMR_HD"/>
    <property type="match status" value="1"/>
</dbReference>
<gene>
    <name evidence="3" type="ordered locus">Halha_1887</name>
</gene>
<accession>L0KCL5</accession>
<dbReference type="InterPro" id="IPR006675">
    <property type="entry name" value="HDIG_dom"/>
</dbReference>
<sequence>MKLWGYMVEKVEESKFDFYKNKLFQQLVWGIFVFLVLALLITIDFLPDRVDLEVGQVSDNDIKAPKTIKYIDHKRTEELKEEAADAVSKVYEEDVTVLREIKKEVNHFFALVKDFRKRDSKLEIRVSNIKARTKLRLAREDYTYLLKLKLEKINNLKEDILAILVKYLTRGVKSDYLAQVKEQMKREVSKIGRSRQYNQLVKNITQQTIEPNLILDLRETRKRKERAKERIKPVKRTIHKGEIIIRHGRVVTEKDVQKLKLLGLRDPKVDYSNIIGYSVIILIMLGVIIIYIYQYHRQVLNNMSQLYLLGLLPIIILLLARLANYLPTNYPSFLVPIAAASILVAVLVDTDIAIIFTVGLSFLVAIVSDETIADIAVAMISGISGIYSVTKLSQRSDLVRAGFIVGGASSLTIFAFLLTNPVLELVSFLKIVPLGIINGVVVAIITNGLLPYVENIFGITSPVKLLELSNPNHPLLKRLLVKAPGTYHHSIIVGNLAEAAADTVEADSLLARVGAYYHDIGKIKRSYFFIENQIGDENPHDKLSPNLSTLIITSHVKDGVEMANNYKLPEVIVDIIKQHHGESLVSYFYQEAAYDDKYENVDESEFRYPGPRPQTKEAALIMLADTVEAAVRSNIAVQSNPDKLEKFVTDLIKAKLNSGQLDESDLTLKDLDKIASSFVNILKGIFHNRIEYPDNIAQQFKEGEAKNDSSN</sequence>
<keyword evidence="1" id="KW-0472">Membrane</keyword>
<dbReference type="EMBL" id="CP003359">
    <property type="protein sequence ID" value="AGB41798.1"/>
    <property type="molecule type" value="Genomic_DNA"/>
</dbReference>
<dbReference type="PANTHER" id="PTHR36442:SF1">
    <property type="entry name" value="CYCLIC-DI-AMP PHOSPHODIESTERASE PGPH"/>
    <property type="match status" value="1"/>
</dbReference>
<reference evidence="4" key="1">
    <citation type="submission" date="2012-02" db="EMBL/GenBank/DDBJ databases">
        <title>The complete genome of Halobacteroides halobius DSM 5150.</title>
        <authorList>
            <person name="Lucas S."/>
            <person name="Copeland A."/>
            <person name="Lapidus A."/>
            <person name="Glavina del Rio T."/>
            <person name="Dalin E."/>
            <person name="Tice H."/>
            <person name="Bruce D."/>
            <person name="Goodwin L."/>
            <person name="Pitluck S."/>
            <person name="Peters L."/>
            <person name="Mikhailova N."/>
            <person name="Gu W."/>
            <person name="Kyrpides N."/>
            <person name="Mavromatis K."/>
            <person name="Ivanova N."/>
            <person name="Brettin T."/>
            <person name="Detter J.C."/>
            <person name="Han C."/>
            <person name="Larimer F."/>
            <person name="Land M."/>
            <person name="Hauser L."/>
            <person name="Markowitz V."/>
            <person name="Cheng J.-F."/>
            <person name="Hugenholtz P."/>
            <person name="Woyke T."/>
            <person name="Wu D."/>
            <person name="Tindall B."/>
            <person name="Pomrenke H."/>
            <person name="Brambilla E."/>
            <person name="Klenk H.-P."/>
            <person name="Eisen J.A."/>
        </authorList>
    </citation>
    <scope>NUCLEOTIDE SEQUENCE [LARGE SCALE GENOMIC DNA]</scope>
    <source>
        <strain evidence="4">ATCC 35273 / DSM 5150 / MD-1</strain>
    </source>
</reference>
<feature type="transmembrane region" description="Helical" evidence="1">
    <location>
        <begin position="431"/>
        <end position="450"/>
    </location>
</feature>
<proteinExistence type="predicted"/>
<dbReference type="NCBIfam" id="TIGR00277">
    <property type="entry name" value="HDIG"/>
    <property type="match status" value="1"/>
</dbReference>
<dbReference type="eggNOG" id="COG1480">
    <property type="taxonomic scope" value="Bacteria"/>
</dbReference>